<dbReference type="SUPFAM" id="SSF50985">
    <property type="entry name" value="RCC1/BLIP-II"/>
    <property type="match status" value="1"/>
</dbReference>
<sequence>MPTRDAGARTDRRDLDEYLSAQSQVPVQPPCVGIEVIQGGDEDSDDERWDVNFWGFKFSDGDLHRGRFRGVWVIVDIDLLGVWVIVGIRNLPRRSARFRGCDGYLRLFRGLCGGRVPWTSSITWGDTACGGDMTSVQQQLQEGVESIQSTERAFAALKTDGSVVTWGDGEIGGDSTSVQDQLTDVLFIRRNVVAFAAILRNGSVVSWGFEEDSGDSSAVQQQDELRTVHSIAAAWASFAAIRLDGSVVTWGLQGHGGDSSHVQVTWGKEAEFGGDSQAVRNQLQDVCSVAANNAVESTGFILRWTCKTAAGTVIGDEVRKDVVKWLASNEKLRNLVASNGRFLDGDDTEDISEQQLLLNIDPWPPRSGTSKQ</sequence>
<dbReference type="AlphaFoldDB" id="A0A1Q9CKL6"/>
<dbReference type="Gene3D" id="2.130.10.30">
    <property type="entry name" value="Regulator of chromosome condensation 1/beta-lactamase-inhibitor protein II"/>
    <property type="match status" value="1"/>
</dbReference>
<keyword evidence="2" id="KW-1185">Reference proteome</keyword>
<dbReference type="OrthoDB" id="432401at2759"/>
<accession>A0A1Q9CKL6</accession>
<dbReference type="Proteomes" id="UP000186817">
    <property type="component" value="Unassembled WGS sequence"/>
</dbReference>
<protein>
    <recommendedName>
        <fullName evidence="3">E3 ubiquitin-protein ligase HERC2</fullName>
    </recommendedName>
</protein>
<dbReference type="InterPro" id="IPR009091">
    <property type="entry name" value="RCC1/BLIP-II"/>
</dbReference>
<comment type="caution">
    <text evidence="1">The sequence shown here is derived from an EMBL/GenBank/DDBJ whole genome shotgun (WGS) entry which is preliminary data.</text>
</comment>
<gene>
    <name evidence="1" type="ORF">AK812_SmicGene35764</name>
</gene>
<reference evidence="1 2" key="1">
    <citation type="submission" date="2016-02" db="EMBL/GenBank/DDBJ databases">
        <title>Genome analysis of coral dinoflagellate symbionts highlights evolutionary adaptations to a symbiotic lifestyle.</title>
        <authorList>
            <person name="Aranda M."/>
            <person name="Li Y."/>
            <person name="Liew Y.J."/>
            <person name="Baumgarten S."/>
            <person name="Simakov O."/>
            <person name="Wilson M."/>
            <person name="Piel J."/>
            <person name="Ashoor H."/>
            <person name="Bougouffa S."/>
            <person name="Bajic V.B."/>
            <person name="Ryu T."/>
            <person name="Ravasi T."/>
            <person name="Bayer T."/>
            <person name="Micklem G."/>
            <person name="Kim H."/>
            <person name="Bhak J."/>
            <person name="Lajeunesse T.C."/>
            <person name="Voolstra C.R."/>
        </authorList>
    </citation>
    <scope>NUCLEOTIDE SEQUENCE [LARGE SCALE GENOMIC DNA]</scope>
    <source>
        <strain evidence="1 2">CCMP2467</strain>
    </source>
</reference>
<evidence type="ECO:0000313" key="2">
    <source>
        <dbReference type="Proteomes" id="UP000186817"/>
    </source>
</evidence>
<evidence type="ECO:0000313" key="1">
    <source>
        <dbReference type="EMBL" id="OLP83470.1"/>
    </source>
</evidence>
<proteinExistence type="predicted"/>
<organism evidence="1 2">
    <name type="scientific">Symbiodinium microadriaticum</name>
    <name type="common">Dinoflagellate</name>
    <name type="synonym">Zooxanthella microadriatica</name>
    <dbReference type="NCBI Taxonomy" id="2951"/>
    <lineage>
        <taxon>Eukaryota</taxon>
        <taxon>Sar</taxon>
        <taxon>Alveolata</taxon>
        <taxon>Dinophyceae</taxon>
        <taxon>Suessiales</taxon>
        <taxon>Symbiodiniaceae</taxon>
        <taxon>Symbiodinium</taxon>
    </lineage>
</organism>
<evidence type="ECO:0008006" key="3">
    <source>
        <dbReference type="Google" id="ProtNLM"/>
    </source>
</evidence>
<dbReference type="EMBL" id="LSRX01001114">
    <property type="protein sequence ID" value="OLP83470.1"/>
    <property type="molecule type" value="Genomic_DNA"/>
</dbReference>
<name>A0A1Q9CKL6_SYMMI</name>